<accession>A0ACC2XBC9</accession>
<organism evidence="1 2">
    <name type="scientific">Naganishia vaughanmartiniae</name>
    <dbReference type="NCBI Taxonomy" id="1424756"/>
    <lineage>
        <taxon>Eukaryota</taxon>
        <taxon>Fungi</taxon>
        <taxon>Dikarya</taxon>
        <taxon>Basidiomycota</taxon>
        <taxon>Agaricomycotina</taxon>
        <taxon>Tremellomycetes</taxon>
        <taxon>Filobasidiales</taxon>
        <taxon>Filobasidiaceae</taxon>
        <taxon>Naganishia</taxon>
    </lineage>
</organism>
<evidence type="ECO:0000313" key="1">
    <source>
        <dbReference type="EMBL" id="KAJ9120905.1"/>
    </source>
</evidence>
<dbReference type="Proteomes" id="UP001243375">
    <property type="component" value="Unassembled WGS sequence"/>
</dbReference>
<keyword evidence="2" id="KW-1185">Reference proteome</keyword>
<gene>
    <name evidence="1" type="ORF">QFC22_002840</name>
</gene>
<sequence>MPMRNYPEDTERKLRGYLVRLADQEDFHVANDLPALAFAMKRDWQDGSAGVFEGFAIGVTEQPHKLPYYSALLVVLAQDQYLLDQPLVKKDPAAQQEDKEDSSVQITDKLPGADTPMESATDVKVETDGDVKMEPSTSADVKVESEEDTLKRRISWLVIQNMNERFGKWVVERHWLKVRLCLQFFAQLVNLNLISSTSFTSTLQTFTSALSDKGLSGTRAERYIRAVTSALMRAGPAYFEKEKESVAGMIAVVQEYAQQRSDDVKAINDPLFAPRDIVEKRSPGKDQIDHCAVVLQKAQESCLAVPRFLPDPSKRLRADGETPGKQFDLSPILLPSEESETAGPEDAEGWIGTLNASQHVGLTDGRVPDMDDPEGWVMTLLILDVIQVYEVNRIECAKLLTTLTNFVLPDAFMEAPPRPAPGAVEEVPESAYGHWVLPSTIISIILGILVRLPIPSYKTIYLVALTRELCLIDRSGMAYPIGQAVRKLYTRIGSGIDIEITKRLADWFSMHLSNFDFSWIWKEWVPDMDLPLTHPKRAFMHRLIEMEVRLAYHDRIMESLPPAMQLVEDMHAPALQPTDPLFPYESSDHEHHGIASELMGMMNRKEGAEAVIQKVRELAGLTAPDQPIPSTHRYIAMMCILNLGARSFSHFLNAVERYQHLIFALGRDKPEKQDLLMAVHDFWRYNSQMKVIVIDKYLQYGVVEAADVVSMVFGELSKPAISEDEAHPVPTVWTNYFGWEILQMVIDKSQGRMVNIERRVADLEAKEQAAKARHAALEQPGTDAEERVDEDTEVEAKPEILEEASSQLQELKARRANLKQDYANLLYQVTSCFVQSLVPETYTGQFATDSQWNLQNIGELPNLDKVDNPAVWDVVARLGWFRQFMRYYGINIAQVSADLIQRKGVFSGFPAVVDVEMRDVDVSTQAAVTVKAIYEQGLRNV</sequence>
<comment type="caution">
    <text evidence="1">The sequence shown here is derived from an EMBL/GenBank/DDBJ whole genome shotgun (WGS) entry which is preliminary data.</text>
</comment>
<evidence type="ECO:0000313" key="2">
    <source>
        <dbReference type="Proteomes" id="UP001243375"/>
    </source>
</evidence>
<dbReference type="EMBL" id="JASBWU010000006">
    <property type="protein sequence ID" value="KAJ9120905.1"/>
    <property type="molecule type" value="Genomic_DNA"/>
</dbReference>
<name>A0ACC2XBC9_9TREE</name>
<reference evidence="1" key="1">
    <citation type="submission" date="2023-04" db="EMBL/GenBank/DDBJ databases">
        <title>Draft Genome sequencing of Naganishia species isolated from polar environments using Oxford Nanopore Technology.</title>
        <authorList>
            <person name="Leo P."/>
            <person name="Venkateswaran K."/>
        </authorList>
    </citation>
    <scope>NUCLEOTIDE SEQUENCE</scope>
    <source>
        <strain evidence="1">MNA-CCFEE 5425</strain>
    </source>
</reference>
<proteinExistence type="predicted"/>
<protein>
    <submittedName>
        <fullName evidence="1">Uncharacterized protein</fullName>
    </submittedName>
</protein>